<dbReference type="AlphaFoldDB" id="A0A2M7DNN1"/>
<feature type="region of interest" description="Disordered" evidence="8">
    <location>
        <begin position="58"/>
        <end position="136"/>
    </location>
</feature>
<dbReference type="PROSITE" id="PS50084">
    <property type="entry name" value="KH_TYPE_1"/>
    <property type="match status" value="1"/>
</dbReference>
<evidence type="ECO:0000256" key="6">
    <source>
        <dbReference type="ARBA" id="ARBA00023163"/>
    </source>
</evidence>
<dbReference type="InterPro" id="IPR004087">
    <property type="entry name" value="KH_dom"/>
</dbReference>
<dbReference type="Pfam" id="PF13184">
    <property type="entry name" value="KH_NusA_1st"/>
    <property type="match status" value="1"/>
</dbReference>
<dbReference type="SUPFAM" id="SSF54814">
    <property type="entry name" value="Prokaryotic type KH domain (KH-domain type II)"/>
    <property type="match status" value="2"/>
</dbReference>
<evidence type="ECO:0000256" key="3">
    <source>
        <dbReference type="ARBA" id="ARBA00022814"/>
    </source>
</evidence>
<dbReference type="GO" id="GO:0005829">
    <property type="term" value="C:cytosol"/>
    <property type="evidence" value="ECO:0007669"/>
    <property type="project" value="TreeGrafter"/>
</dbReference>
<dbReference type="FunFam" id="3.30.300.20:FF:000005">
    <property type="entry name" value="Transcription termination/antitermination protein NusA"/>
    <property type="match status" value="1"/>
</dbReference>
<keyword evidence="5 7" id="KW-0805">Transcription regulation</keyword>
<feature type="domain" description="S1 motif" evidence="9">
    <location>
        <begin position="206"/>
        <end position="270"/>
    </location>
</feature>
<comment type="subunit">
    <text evidence="7">Monomer. Binds directly to the core enzyme of the DNA-dependent RNA polymerase and to nascent RNA.</text>
</comment>
<proteinExistence type="inferred from homology"/>
<dbReference type="Gene3D" id="3.30.1480.10">
    <property type="entry name" value="NusA, N-terminal domain"/>
    <property type="match status" value="2"/>
</dbReference>
<dbReference type="SMART" id="SM00322">
    <property type="entry name" value="KH"/>
    <property type="match status" value="2"/>
</dbReference>
<evidence type="ECO:0000256" key="1">
    <source>
        <dbReference type="ARBA" id="ARBA00022472"/>
    </source>
</evidence>
<dbReference type="InterPro" id="IPR012340">
    <property type="entry name" value="NA-bd_OB-fold"/>
</dbReference>
<comment type="similarity">
    <text evidence="7">Belongs to the NusA family.</text>
</comment>
<evidence type="ECO:0000256" key="2">
    <source>
        <dbReference type="ARBA" id="ARBA00022490"/>
    </source>
</evidence>
<feature type="compositionally biased region" description="Basic and acidic residues" evidence="8">
    <location>
        <begin position="79"/>
        <end position="103"/>
    </location>
</feature>
<evidence type="ECO:0000313" key="10">
    <source>
        <dbReference type="EMBL" id="PIV51372.1"/>
    </source>
</evidence>
<dbReference type="Gene3D" id="2.40.50.140">
    <property type="entry name" value="Nucleic acid-binding proteins"/>
    <property type="match status" value="1"/>
</dbReference>
<dbReference type="SUPFAM" id="SSF69705">
    <property type="entry name" value="Transcription factor NusA, N-terminal domain"/>
    <property type="match status" value="1"/>
</dbReference>
<name>A0A2M7DNN1_9BACT</name>
<evidence type="ECO:0000256" key="4">
    <source>
        <dbReference type="ARBA" id="ARBA00022884"/>
    </source>
</evidence>
<dbReference type="CDD" id="cd02134">
    <property type="entry name" value="KH-II_NusA_rpt1"/>
    <property type="match status" value="1"/>
</dbReference>
<evidence type="ECO:0000256" key="8">
    <source>
        <dbReference type="SAM" id="MobiDB-lite"/>
    </source>
</evidence>
<organism evidence="10 11">
    <name type="scientific">Candidatus Falkowbacteria bacterium CG02_land_8_20_14_3_00_36_14</name>
    <dbReference type="NCBI Taxonomy" id="1974560"/>
    <lineage>
        <taxon>Bacteria</taxon>
        <taxon>Candidatus Falkowiibacteriota</taxon>
    </lineage>
</organism>
<evidence type="ECO:0000259" key="9">
    <source>
        <dbReference type="PROSITE" id="PS50126"/>
    </source>
</evidence>
<dbReference type="GO" id="GO:0031564">
    <property type="term" value="P:transcription antitermination"/>
    <property type="evidence" value="ECO:0007669"/>
    <property type="project" value="UniProtKB-UniRule"/>
</dbReference>
<dbReference type="CDD" id="cd22529">
    <property type="entry name" value="KH-II_NusA_rpt2"/>
    <property type="match status" value="1"/>
</dbReference>
<feature type="region of interest" description="Disordered" evidence="8">
    <location>
        <begin position="411"/>
        <end position="469"/>
    </location>
</feature>
<dbReference type="Gene3D" id="3.30.300.20">
    <property type="match status" value="2"/>
</dbReference>
<dbReference type="InterPro" id="IPR013735">
    <property type="entry name" value="TF_NusA_N"/>
</dbReference>
<dbReference type="GO" id="GO:0003700">
    <property type="term" value="F:DNA-binding transcription factor activity"/>
    <property type="evidence" value="ECO:0007669"/>
    <property type="project" value="InterPro"/>
</dbReference>
<evidence type="ECO:0000256" key="5">
    <source>
        <dbReference type="ARBA" id="ARBA00023015"/>
    </source>
</evidence>
<evidence type="ECO:0000313" key="11">
    <source>
        <dbReference type="Proteomes" id="UP000228896"/>
    </source>
</evidence>
<keyword evidence="3 7" id="KW-0889">Transcription antitermination</keyword>
<dbReference type="GO" id="GO:0006353">
    <property type="term" value="P:DNA-templated transcription termination"/>
    <property type="evidence" value="ECO:0007669"/>
    <property type="project" value="UniProtKB-UniRule"/>
</dbReference>
<dbReference type="HAMAP" id="MF_00945_B">
    <property type="entry name" value="NusA_B"/>
    <property type="match status" value="1"/>
</dbReference>
<gene>
    <name evidence="7 10" type="primary">nusA</name>
    <name evidence="10" type="ORF">COS18_02860</name>
</gene>
<dbReference type="FunFam" id="3.30.300.20:FF:000002">
    <property type="entry name" value="Transcription termination/antitermination protein NusA"/>
    <property type="match status" value="1"/>
</dbReference>
<feature type="compositionally biased region" description="Basic and acidic residues" evidence="8">
    <location>
        <begin position="112"/>
        <end position="136"/>
    </location>
</feature>
<dbReference type="InterPro" id="IPR003029">
    <property type="entry name" value="S1_domain"/>
</dbReference>
<dbReference type="InterPro" id="IPR058582">
    <property type="entry name" value="KH_NusA_2nd"/>
</dbReference>
<comment type="function">
    <text evidence="7">Participates in both transcription termination and antitermination.</text>
</comment>
<reference evidence="11" key="1">
    <citation type="submission" date="2017-09" db="EMBL/GenBank/DDBJ databases">
        <title>Depth-based differentiation of microbial function through sediment-hosted aquifers and enrichment of novel symbionts in the deep terrestrial subsurface.</title>
        <authorList>
            <person name="Probst A.J."/>
            <person name="Ladd B."/>
            <person name="Jarett J.K."/>
            <person name="Geller-Mcgrath D.E."/>
            <person name="Sieber C.M.K."/>
            <person name="Emerson J.B."/>
            <person name="Anantharaman K."/>
            <person name="Thomas B.C."/>
            <person name="Malmstrom R."/>
            <person name="Stieglmeier M."/>
            <person name="Klingl A."/>
            <person name="Woyke T."/>
            <person name="Ryan C.M."/>
            <person name="Banfield J.F."/>
        </authorList>
    </citation>
    <scope>NUCLEOTIDE SEQUENCE [LARGE SCALE GENOMIC DNA]</scope>
</reference>
<dbReference type="Proteomes" id="UP000228896">
    <property type="component" value="Unassembled WGS sequence"/>
</dbReference>
<dbReference type="InterPro" id="IPR010213">
    <property type="entry name" value="TF_NusA"/>
</dbReference>
<accession>A0A2M7DNN1</accession>
<keyword evidence="6 7" id="KW-0804">Transcription</keyword>
<keyword evidence="1 7" id="KW-0806">Transcription termination</keyword>
<sequence>MSELKSAIKQICDEKGLSYEAVIATIESALAAAYRKDYGDKNQNVKVEFDPETSQSKVFDVKTVVDDMPEEPSDTEALAGKEEEKNQEIKKIIKQESKEKKQESPLISSGQGKEEEKQESKKDVKEEKKVETEEEKRRFNLRTEIQISAAKMIKKKVKIGDEIKTKLPIPESYGRMAAQTAKQVIIQRLREAERAMILDEFEKKQGEVISGVVQRREGRMVLIDLGKSAGILNSEGQIYNERYNPGDRIKVYVKEVKSGPKGPEIILSRTSDEILKKVFYLEIPEISNGLIELKGVAREAGSRSKVAVAAVSDHIDPIGSCVGQRGARIQTIIRELGGEKVDIIEYNEDPDKFITNSLSPAKIIEVKIKAKEKKAIVIVAADQLSLAIGKGGQNVRLAARLTGYKIDIAEKKEKPENKEEKKQENKDDKDDKKENKKADKDNKKGGKKDKKKKEKDGKKKEEIADKKEN</sequence>
<feature type="compositionally biased region" description="Basic and acidic residues" evidence="8">
    <location>
        <begin position="454"/>
        <end position="469"/>
    </location>
</feature>
<dbReference type="Pfam" id="PF26594">
    <property type="entry name" value="KH_NusA_2nd"/>
    <property type="match status" value="1"/>
</dbReference>
<dbReference type="PANTHER" id="PTHR22648:SF0">
    <property type="entry name" value="TRANSCRIPTION TERMINATION_ANTITERMINATION PROTEIN NUSA"/>
    <property type="match status" value="1"/>
</dbReference>
<dbReference type="InterPro" id="IPR036555">
    <property type="entry name" value="NusA_N_sf"/>
</dbReference>
<dbReference type="NCBIfam" id="TIGR01953">
    <property type="entry name" value="NusA"/>
    <property type="match status" value="1"/>
</dbReference>
<feature type="compositionally biased region" description="Basic and acidic residues" evidence="8">
    <location>
        <begin position="411"/>
        <end position="444"/>
    </location>
</feature>
<dbReference type="InterPro" id="IPR015946">
    <property type="entry name" value="KH_dom-like_a/b"/>
</dbReference>
<dbReference type="SMART" id="SM00316">
    <property type="entry name" value="S1"/>
    <property type="match status" value="1"/>
</dbReference>
<dbReference type="InterPro" id="IPR030842">
    <property type="entry name" value="TF_NusA_bacterial"/>
</dbReference>
<dbReference type="SUPFAM" id="SSF50249">
    <property type="entry name" value="Nucleic acid-binding proteins"/>
    <property type="match status" value="1"/>
</dbReference>
<evidence type="ECO:0000256" key="7">
    <source>
        <dbReference type="HAMAP-Rule" id="MF_00945"/>
    </source>
</evidence>
<dbReference type="PROSITE" id="PS50126">
    <property type="entry name" value="S1"/>
    <property type="match status" value="1"/>
</dbReference>
<dbReference type="EMBL" id="PETS01000067">
    <property type="protein sequence ID" value="PIV51372.1"/>
    <property type="molecule type" value="Genomic_DNA"/>
</dbReference>
<dbReference type="CDD" id="cd04455">
    <property type="entry name" value="S1_NusA"/>
    <property type="match status" value="1"/>
</dbReference>
<dbReference type="InterPro" id="IPR009019">
    <property type="entry name" value="KH_sf_prok-type"/>
</dbReference>
<dbReference type="PANTHER" id="PTHR22648">
    <property type="entry name" value="TRANSCRIPTION TERMINATION FACTOR NUSA"/>
    <property type="match status" value="1"/>
</dbReference>
<protein>
    <recommendedName>
        <fullName evidence="7">Transcription termination/antitermination protein NusA</fullName>
    </recommendedName>
</protein>
<comment type="caution">
    <text evidence="10">The sequence shown here is derived from an EMBL/GenBank/DDBJ whole genome shotgun (WGS) entry which is preliminary data.</text>
</comment>
<dbReference type="GO" id="GO:0003723">
    <property type="term" value="F:RNA binding"/>
    <property type="evidence" value="ECO:0007669"/>
    <property type="project" value="UniProtKB-UniRule"/>
</dbReference>
<dbReference type="Pfam" id="PF08529">
    <property type="entry name" value="NusA_N"/>
    <property type="match status" value="2"/>
</dbReference>
<comment type="subcellular location">
    <subcellularLocation>
        <location evidence="7">Cytoplasm</location>
    </subcellularLocation>
</comment>
<keyword evidence="4 7" id="KW-0694">RNA-binding</keyword>
<keyword evidence="2 7" id="KW-0963">Cytoplasm</keyword>
<dbReference type="InterPro" id="IPR025249">
    <property type="entry name" value="TF_NusA_KH_1st"/>
</dbReference>